<dbReference type="EMBL" id="LJZR01000070">
    <property type="protein sequence ID" value="KPQ32074.1"/>
    <property type="molecule type" value="Genomic_DNA"/>
</dbReference>
<dbReference type="STRING" id="1666911.HLUCCA11_22375"/>
<evidence type="ECO:0000256" key="1">
    <source>
        <dbReference type="SAM" id="MobiDB-lite"/>
    </source>
</evidence>
<name>A0A0N8KLW5_9CYAN</name>
<proteinExistence type="predicted"/>
<evidence type="ECO:0000313" key="2">
    <source>
        <dbReference type="EMBL" id="KPQ32074.1"/>
    </source>
</evidence>
<dbReference type="AlphaFoldDB" id="A0A0N8KLW5"/>
<organism evidence="2 3">
    <name type="scientific">Phormidesmis priestleyi Ana</name>
    <dbReference type="NCBI Taxonomy" id="1666911"/>
    <lineage>
        <taxon>Bacteria</taxon>
        <taxon>Bacillati</taxon>
        <taxon>Cyanobacteriota</taxon>
        <taxon>Cyanophyceae</taxon>
        <taxon>Leptolyngbyales</taxon>
        <taxon>Leptolyngbyaceae</taxon>
        <taxon>Phormidesmis</taxon>
    </lineage>
</organism>
<dbReference type="Proteomes" id="UP000050465">
    <property type="component" value="Unassembled WGS sequence"/>
</dbReference>
<sequence>MNKRLQSRQDYGGGRQVTSKPDAIQSKIAPQASFFFIQAKSMSVSWNLELRGLSRSRFQFCDRTNF</sequence>
<gene>
    <name evidence="2" type="ORF">HLUCCA11_22375</name>
</gene>
<feature type="region of interest" description="Disordered" evidence="1">
    <location>
        <begin position="1"/>
        <end position="23"/>
    </location>
</feature>
<reference evidence="2 3" key="1">
    <citation type="submission" date="2015-09" db="EMBL/GenBank/DDBJ databases">
        <title>Identification and resolution of microdiversity through metagenomic sequencing of parallel consortia.</title>
        <authorList>
            <person name="Nelson W.C."/>
            <person name="Romine M.F."/>
            <person name="Lindemann S.R."/>
        </authorList>
    </citation>
    <scope>NUCLEOTIDE SEQUENCE [LARGE SCALE GENOMIC DNA]</scope>
    <source>
        <strain evidence="2">Ana</strain>
    </source>
</reference>
<accession>A0A0N8KLW5</accession>
<comment type="caution">
    <text evidence="2">The sequence shown here is derived from an EMBL/GenBank/DDBJ whole genome shotgun (WGS) entry which is preliminary data.</text>
</comment>
<protein>
    <submittedName>
        <fullName evidence="2">Uncharacterized protein</fullName>
    </submittedName>
</protein>
<evidence type="ECO:0000313" key="3">
    <source>
        <dbReference type="Proteomes" id="UP000050465"/>
    </source>
</evidence>